<dbReference type="Pfam" id="PF01242">
    <property type="entry name" value="PTPS"/>
    <property type="match status" value="1"/>
</dbReference>
<evidence type="ECO:0000256" key="9">
    <source>
        <dbReference type="ARBA" id="ARBA00031449"/>
    </source>
</evidence>
<evidence type="ECO:0000256" key="10">
    <source>
        <dbReference type="ARBA" id="ARBA00048807"/>
    </source>
</evidence>
<evidence type="ECO:0000256" key="8">
    <source>
        <dbReference type="ARBA" id="ARBA00023239"/>
    </source>
</evidence>
<dbReference type="Gene3D" id="3.30.479.10">
    <property type="entry name" value="6-pyruvoyl tetrahydropterin synthase/QueD"/>
    <property type="match status" value="1"/>
</dbReference>
<comment type="pathway">
    <text evidence="2">Purine metabolism; 7-cyano-7-deazaguanine biosynthesis.</text>
</comment>
<proteinExistence type="inferred from homology"/>
<comment type="catalytic activity">
    <reaction evidence="10">
        <text>7,8-dihydroneopterin 3'-triphosphate + H2O = 6-carboxy-5,6,7,8-tetrahydropterin + triphosphate + acetaldehyde + 2 H(+)</text>
        <dbReference type="Rhea" id="RHEA:27966"/>
        <dbReference type="ChEBI" id="CHEBI:15343"/>
        <dbReference type="ChEBI" id="CHEBI:15377"/>
        <dbReference type="ChEBI" id="CHEBI:15378"/>
        <dbReference type="ChEBI" id="CHEBI:18036"/>
        <dbReference type="ChEBI" id="CHEBI:58462"/>
        <dbReference type="ChEBI" id="CHEBI:61032"/>
        <dbReference type="EC" id="4.1.2.50"/>
    </reaction>
</comment>
<evidence type="ECO:0000256" key="1">
    <source>
        <dbReference type="ARBA" id="ARBA00001947"/>
    </source>
</evidence>
<evidence type="ECO:0000313" key="11">
    <source>
        <dbReference type="EMBL" id="HGS22393.1"/>
    </source>
</evidence>
<dbReference type="PANTHER" id="PTHR12589">
    <property type="entry name" value="PYRUVOYL TETRAHYDROBIOPTERIN SYNTHASE"/>
    <property type="match status" value="1"/>
</dbReference>
<evidence type="ECO:0000256" key="5">
    <source>
        <dbReference type="ARBA" id="ARBA00018141"/>
    </source>
</evidence>
<dbReference type="EMBL" id="DSYK01000546">
    <property type="protein sequence ID" value="HGS22393.1"/>
    <property type="molecule type" value="Genomic_DNA"/>
</dbReference>
<dbReference type="SUPFAM" id="SSF55620">
    <property type="entry name" value="Tetrahydrobiopterin biosynthesis enzymes-like"/>
    <property type="match status" value="1"/>
</dbReference>
<dbReference type="EC" id="4.1.2.50" evidence="4"/>
<dbReference type="GO" id="GO:0070497">
    <property type="term" value="F:6-carboxytetrahydropterin synthase activity"/>
    <property type="evidence" value="ECO:0007669"/>
    <property type="project" value="UniProtKB-EC"/>
</dbReference>
<evidence type="ECO:0000256" key="7">
    <source>
        <dbReference type="ARBA" id="ARBA00022833"/>
    </source>
</evidence>
<keyword evidence="7" id="KW-0862">Zinc</keyword>
<comment type="cofactor">
    <cofactor evidence="1">
        <name>Zn(2+)</name>
        <dbReference type="ChEBI" id="CHEBI:29105"/>
    </cofactor>
</comment>
<evidence type="ECO:0000256" key="3">
    <source>
        <dbReference type="ARBA" id="ARBA00008900"/>
    </source>
</evidence>
<evidence type="ECO:0000256" key="4">
    <source>
        <dbReference type="ARBA" id="ARBA00012982"/>
    </source>
</evidence>
<organism evidence="11">
    <name type="scientific">Anaerolinea thermolimosa</name>
    <dbReference type="NCBI Taxonomy" id="229919"/>
    <lineage>
        <taxon>Bacteria</taxon>
        <taxon>Bacillati</taxon>
        <taxon>Chloroflexota</taxon>
        <taxon>Anaerolineae</taxon>
        <taxon>Anaerolineales</taxon>
        <taxon>Anaerolineaceae</taxon>
        <taxon>Anaerolinea</taxon>
    </lineage>
</organism>
<sequence length="158" mass="17561">MTVEQLATGPITLNEDTFWHIDPHLVLNPPPEYARYKLIMSAFFNAAHSVAFGSSQGNLHRHSYHLKITAMASTLAPDNSLVPYETLRQIMMKITAAYEGTILNHLPPFRTIQPTTEALTAIIAQQVERLACDLPIKIIEVTVMESPTQGVSIQLNPI</sequence>
<name>A0A7C4KIY6_9CHLR</name>
<dbReference type="UniPathway" id="UPA00391"/>
<dbReference type="PANTHER" id="PTHR12589:SF7">
    <property type="entry name" value="6-PYRUVOYL TETRAHYDROBIOPTERIN SYNTHASE"/>
    <property type="match status" value="1"/>
</dbReference>
<evidence type="ECO:0000256" key="6">
    <source>
        <dbReference type="ARBA" id="ARBA00022723"/>
    </source>
</evidence>
<accession>A0A7C4KIY6</accession>
<evidence type="ECO:0000256" key="2">
    <source>
        <dbReference type="ARBA" id="ARBA00005061"/>
    </source>
</evidence>
<reference evidence="11" key="1">
    <citation type="journal article" date="2020" name="mSystems">
        <title>Genome- and Community-Level Interaction Insights into Carbon Utilization and Element Cycling Functions of Hydrothermarchaeota in Hydrothermal Sediment.</title>
        <authorList>
            <person name="Zhou Z."/>
            <person name="Liu Y."/>
            <person name="Xu W."/>
            <person name="Pan J."/>
            <person name="Luo Z.H."/>
            <person name="Li M."/>
        </authorList>
    </citation>
    <scope>NUCLEOTIDE SEQUENCE [LARGE SCALE GENOMIC DNA]</scope>
    <source>
        <strain evidence="11">SpSt-573</strain>
    </source>
</reference>
<dbReference type="GO" id="GO:0046872">
    <property type="term" value="F:metal ion binding"/>
    <property type="evidence" value="ECO:0007669"/>
    <property type="project" value="UniProtKB-KW"/>
</dbReference>
<comment type="similarity">
    <text evidence="3">Belongs to the PTPS family. QueD subfamily.</text>
</comment>
<dbReference type="AlphaFoldDB" id="A0A7C4KIY6"/>
<dbReference type="InterPro" id="IPR038418">
    <property type="entry name" value="6-PTP_synth/QueD_sf"/>
</dbReference>
<dbReference type="InterPro" id="IPR007115">
    <property type="entry name" value="6-PTP_synth/QueD"/>
</dbReference>
<protein>
    <recommendedName>
        <fullName evidence="5">6-carboxy-5,6,7,8-tetrahydropterin synthase</fullName>
        <ecNumber evidence="4">4.1.2.50</ecNumber>
    </recommendedName>
    <alternativeName>
        <fullName evidence="9">Queuosine biosynthesis protein QueD</fullName>
    </alternativeName>
</protein>
<keyword evidence="8" id="KW-0456">Lyase</keyword>
<comment type="caution">
    <text evidence="11">The sequence shown here is derived from an EMBL/GenBank/DDBJ whole genome shotgun (WGS) entry which is preliminary data.</text>
</comment>
<gene>
    <name evidence="11" type="ORF">ENT37_11055</name>
</gene>
<keyword evidence="6" id="KW-0479">Metal-binding</keyword>